<feature type="transmembrane region" description="Helical" evidence="6">
    <location>
        <begin position="214"/>
        <end position="236"/>
    </location>
</feature>
<evidence type="ECO:0000256" key="2">
    <source>
        <dbReference type="ARBA" id="ARBA00005268"/>
    </source>
</evidence>
<dbReference type="PANTHER" id="PTHR30028">
    <property type="entry name" value="UPF0014 INNER MEMBRANE PROTEIN YBBM-RELATED"/>
    <property type="match status" value="1"/>
</dbReference>
<dbReference type="InterPro" id="IPR005226">
    <property type="entry name" value="UPF0014_fam"/>
</dbReference>
<evidence type="ECO:0000256" key="5">
    <source>
        <dbReference type="ARBA" id="ARBA00023136"/>
    </source>
</evidence>
<keyword evidence="4 6" id="KW-1133">Transmembrane helix</keyword>
<keyword evidence="5 6" id="KW-0472">Membrane</keyword>
<feature type="transmembrane region" description="Helical" evidence="6">
    <location>
        <begin position="6"/>
        <end position="23"/>
    </location>
</feature>
<keyword evidence="8" id="KW-1185">Reference proteome</keyword>
<dbReference type="RefSeq" id="WP_274455379.1">
    <property type="nucleotide sequence ID" value="NZ_CP067097.1"/>
</dbReference>
<dbReference type="EMBL" id="JAUSTP010000002">
    <property type="protein sequence ID" value="MDQ0188631.1"/>
    <property type="molecule type" value="Genomic_DNA"/>
</dbReference>
<protein>
    <submittedName>
        <fullName evidence="7">ABC transport system permease protein</fullName>
    </submittedName>
</protein>
<feature type="transmembrane region" description="Helical" evidence="6">
    <location>
        <begin position="59"/>
        <end position="76"/>
    </location>
</feature>
<name>A0ABT9XEB1_9BACL</name>
<reference evidence="7 8" key="1">
    <citation type="submission" date="2023-07" db="EMBL/GenBank/DDBJ databases">
        <title>Genomic Encyclopedia of Type Strains, Phase IV (KMG-IV): sequencing the most valuable type-strain genomes for metagenomic binning, comparative biology and taxonomic classification.</title>
        <authorList>
            <person name="Goeker M."/>
        </authorList>
    </citation>
    <scope>NUCLEOTIDE SEQUENCE [LARGE SCALE GENOMIC DNA]</scope>
    <source>
        <strain evidence="7 8">DSM 4006</strain>
    </source>
</reference>
<evidence type="ECO:0000256" key="4">
    <source>
        <dbReference type="ARBA" id="ARBA00022989"/>
    </source>
</evidence>
<comment type="subcellular location">
    <subcellularLocation>
        <location evidence="1">Membrane</location>
        <topology evidence="1">Multi-pass membrane protein</topology>
    </subcellularLocation>
</comment>
<evidence type="ECO:0000256" key="3">
    <source>
        <dbReference type="ARBA" id="ARBA00022692"/>
    </source>
</evidence>
<evidence type="ECO:0000313" key="8">
    <source>
        <dbReference type="Proteomes" id="UP001232973"/>
    </source>
</evidence>
<evidence type="ECO:0000313" key="7">
    <source>
        <dbReference type="EMBL" id="MDQ0188631.1"/>
    </source>
</evidence>
<dbReference type="Proteomes" id="UP001232973">
    <property type="component" value="Unassembled WGS sequence"/>
</dbReference>
<dbReference type="PANTHER" id="PTHR30028:SF0">
    <property type="entry name" value="PROTEIN ALUMINUM SENSITIVE 3"/>
    <property type="match status" value="1"/>
</dbReference>
<evidence type="ECO:0000256" key="6">
    <source>
        <dbReference type="SAM" id="Phobius"/>
    </source>
</evidence>
<accession>A0ABT9XEB1</accession>
<keyword evidence="3 6" id="KW-0812">Transmembrane</keyword>
<gene>
    <name evidence="7" type="ORF">J2S03_000443</name>
</gene>
<comment type="similarity">
    <text evidence="2">Belongs to the UPF0014 family.</text>
</comment>
<organism evidence="7 8">
    <name type="scientific">Alicyclobacillus cycloheptanicus</name>
    <dbReference type="NCBI Taxonomy" id="1457"/>
    <lineage>
        <taxon>Bacteria</taxon>
        <taxon>Bacillati</taxon>
        <taxon>Bacillota</taxon>
        <taxon>Bacilli</taxon>
        <taxon>Bacillales</taxon>
        <taxon>Alicyclobacillaceae</taxon>
        <taxon>Alicyclobacillus</taxon>
    </lineage>
</organism>
<sequence>MSFLTLSFTVAFVIGAVLLSVWLKLELERDMVVSAVRATIQLLIVGYILNAVFHAERLIFVLLMVALMIAVATHNASKRGKGLSGVWWRVLAAIAVTEVLTQGFLVLIRVIPPTPRYLIPVSGMLIGNAMIVAGLALNRLQSEAHSHRQEIVAVLALGGTPKQAVMPYLKQALRASMLPTIDSTKTMGLVQLPGMMTGQIIAGANPVEAVRYQLLIVFMIIASAAITSIVLGFLTYPRLFNAYDQLIDMEP</sequence>
<comment type="caution">
    <text evidence="7">The sequence shown here is derived from an EMBL/GenBank/DDBJ whole genome shotgun (WGS) entry which is preliminary data.</text>
</comment>
<dbReference type="Pfam" id="PF03649">
    <property type="entry name" value="UPF0014"/>
    <property type="match status" value="1"/>
</dbReference>
<proteinExistence type="inferred from homology"/>
<feature type="transmembrane region" description="Helical" evidence="6">
    <location>
        <begin position="117"/>
        <end position="138"/>
    </location>
</feature>
<feature type="transmembrane region" description="Helical" evidence="6">
    <location>
        <begin position="88"/>
        <end position="111"/>
    </location>
</feature>
<evidence type="ECO:0000256" key="1">
    <source>
        <dbReference type="ARBA" id="ARBA00004141"/>
    </source>
</evidence>
<feature type="transmembrane region" description="Helical" evidence="6">
    <location>
        <begin position="35"/>
        <end position="53"/>
    </location>
</feature>